<dbReference type="Proteomes" id="UP000287651">
    <property type="component" value="Unassembled WGS sequence"/>
</dbReference>
<evidence type="ECO:0000313" key="2">
    <source>
        <dbReference type="Proteomes" id="UP000287651"/>
    </source>
</evidence>
<dbReference type="AlphaFoldDB" id="A0A426Y2B8"/>
<organism evidence="1 2">
    <name type="scientific">Ensete ventricosum</name>
    <name type="common">Abyssinian banana</name>
    <name type="synonym">Musa ensete</name>
    <dbReference type="NCBI Taxonomy" id="4639"/>
    <lineage>
        <taxon>Eukaryota</taxon>
        <taxon>Viridiplantae</taxon>
        <taxon>Streptophyta</taxon>
        <taxon>Embryophyta</taxon>
        <taxon>Tracheophyta</taxon>
        <taxon>Spermatophyta</taxon>
        <taxon>Magnoliopsida</taxon>
        <taxon>Liliopsida</taxon>
        <taxon>Zingiberales</taxon>
        <taxon>Musaceae</taxon>
        <taxon>Ensete</taxon>
    </lineage>
</organism>
<proteinExistence type="predicted"/>
<gene>
    <name evidence="1" type="ORF">B296_00048691</name>
</gene>
<comment type="caution">
    <text evidence="1">The sequence shown here is derived from an EMBL/GenBank/DDBJ whole genome shotgun (WGS) entry which is preliminary data.</text>
</comment>
<sequence length="235" mass="27717">MRHRRSCFVKDTIMQRYDQELLGAPLWCTTQQEGLWIQEVNAVVLQRRVFMYDRSDWRVGLLQCSHSLKGARQVREQGRVVEKGEEVTTSLVGLNYPKAKRRLERRTRRSTTVPQRRIYRSRRNRCKVTNSRAMGLTTPWYRRGGTSVESSILCSHRGRALVIKGVEEVENTKANSKYQDRVEGQRPRNFIRPERSRQYAILYLFYSEEYAIKVMEKTVQSQMRSDLSKTYSKLG</sequence>
<protein>
    <submittedName>
        <fullName evidence="1">Uncharacterized protein</fullName>
    </submittedName>
</protein>
<accession>A0A426Y2B8</accession>
<dbReference type="EMBL" id="AMZH03015524">
    <property type="protein sequence ID" value="RRT45913.1"/>
    <property type="molecule type" value="Genomic_DNA"/>
</dbReference>
<name>A0A426Y2B8_ENSVE</name>
<reference evidence="1 2" key="1">
    <citation type="journal article" date="2014" name="Agronomy (Basel)">
        <title>A Draft Genome Sequence for Ensete ventricosum, the Drought-Tolerant Tree Against Hunger.</title>
        <authorList>
            <person name="Harrison J."/>
            <person name="Moore K.A."/>
            <person name="Paszkiewicz K."/>
            <person name="Jones T."/>
            <person name="Grant M."/>
            <person name="Ambacheew D."/>
            <person name="Muzemil S."/>
            <person name="Studholme D.J."/>
        </authorList>
    </citation>
    <scope>NUCLEOTIDE SEQUENCE [LARGE SCALE GENOMIC DNA]</scope>
</reference>
<evidence type="ECO:0000313" key="1">
    <source>
        <dbReference type="EMBL" id="RRT45913.1"/>
    </source>
</evidence>